<dbReference type="OrthoDB" id="9775095at2"/>
<gene>
    <name evidence="19" type="ORF">B0O44_104381</name>
</gene>
<dbReference type="Gene3D" id="2.40.170.20">
    <property type="entry name" value="TonB-dependent receptor, beta-barrel domain"/>
    <property type="match status" value="1"/>
</dbReference>
<proteinExistence type="inferred from homology"/>
<keyword evidence="3 14" id="KW-0813">Transport</keyword>
<dbReference type="PANTHER" id="PTHR32552">
    <property type="entry name" value="FERRICHROME IRON RECEPTOR-RELATED"/>
    <property type="match status" value="1"/>
</dbReference>
<evidence type="ECO:0000256" key="14">
    <source>
        <dbReference type="PROSITE-ProRule" id="PRU01360"/>
    </source>
</evidence>
<evidence type="ECO:0000256" key="7">
    <source>
        <dbReference type="ARBA" id="ARBA00022729"/>
    </source>
</evidence>
<dbReference type="NCBIfam" id="TIGR01783">
    <property type="entry name" value="TonB-siderophor"/>
    <property type="match status" value="1"/>
</dbReference>
<keyword evidence="20" id="KW-1185">Reference proteome</keyword>
<evidence type="ECO:0000259" key="17">
    <source>
        <dbReference type="Pfam" id="PF00593"/>
    </source>
</evidence>
<evidence type="ECO:0000256" key="1">
    <source>
        <dbReference type="ARBA" id="ARBA00004571"/>
    </source>
</evidence>
<evidence type="ECO:0000256" key="6">
    <source>
        <dbReference type="ARBA" id="ARBA00022692"/>
    </source>
</evidence>
<keyword evidence="5" id="KW-0410">Iron transport</keyword>
<dbReference type="EMBL" id="QKLU01000004">
    <property type="protein sequence ID" value="PYF74210.1"/>
    <property type="molecule type" value="Genomic_DNA"/>
</dbReference>
<dbReference type="InterPro" id="IPR010105">
    <property type="entry name" value="TonB_sidphr_rcpt"/>
</dbReference>
<feature type="domain" description="TonB-dependent receptor-like beta-barrel" evidence="17">
    <location>
        <begin position="339"/>
        <end position="765"/>
    </location>
</feature>
<feature type="chain" id="PRO_5016270360" evidence="16">
    <location>
        <begin position="23"/>
        <end position="802"/>
    </location>
</feature>
<dbReference type="GO" id="GO:0038023">
    <property type="term" value="F:signaling receptor activity"/>
    <property type="evidence" value="ECO:0007669"/>
    <property type="project" value="InterPro"/>
</dbReference>
<keyword evidence="10 15" id="KW-0798">TonB box</keyword>
<keyword evidence="11 14" id="KW-0472">Membrane</keyword>
<protein>
    <submittedName>
        <fullName evidence="19">Iron complex outermembrane receptor protein</fullName>
    </submittedName>
</protein>
<dbReference type="InterPro" id="IPR012910">
    <property type="entry name" value="Plug_dom"/>
</dbReference>
<name>A0A318UFE9_9SPHI</name>
<keyword evidence="9" id="KW-0406">Ion transport</keyword>
<evidence type="ECO:0000256" key="12">
    <source>
        <dbReference type="ARBA" id="ARBA00023170"/>
    </source>
</evidence>
<keyword evidence="8" id="KW-0408">Iron</keyword>
<dbReference type="GO" id="GO:0015344">
    <property type="term" value="F:siderophore uptake transmembrane transporter activity"/>
    <property type="evidence" value="ECO:0007669"/>
    <property type="project" value="TreeGrafter"/>
</dbReference>
<dbReference type="Pfam" id="PF00593">
    <property type="entry name" value="TonB_dep_Rec_b-barrel"/>
    <property type="match status" value="1"/>
</dbReference>
<dbReference type="GO" id="GO:0015891">
    <property type="term" value="P:siderophore transport"/>
    <property type="evidence" value="ECO:0007669"/>
    <property type="project" value="InterPro"/>
</dbReference>
<evidence type="ECO:0000256" key="9">
    <source>
        <dbReference type="ARBA" id="ARBA00023065"/>
    </source>
</evidence>
<dbReference type="InterPro" id="IPR000531">
    <property type="entry name" value="Beta-barrel_TonB"/>
</dbReference>
<feature type="domain" description="TonB-dependent receptor plug" evidence="18">
    <location>
        <begin position="136"/>
        <end position="235"/>
    </location>
</feature>
<dbReference type="Gene3D" id="2.60.40.1120">
    <property type="entry name" value="Carboxypeptidase-like, regulatory domain"/>
    <property type="match status" value="1"/>
</dbReference>
<dbReference type="InterPro" id="IPR037066">
    <property type="entry name" value="Plug_dom_sf"/>
</dbReference>
<keyword evidence="6 14" id="KW-0812">Transmembrane</keyword>
<dbReference type="SUPFAM" id="SSF49452">
    <property type="entry name" value="Starch-binding domain-like"/>
    <property type="match status" value="1"/>
</dbReference>
<accession>A0A318UFE9</accession>
<dbReference type="GO" id="GO:0009279">
    <property type="term" value="C:cell outer membrane"/>
    <property type="evidence" value="ECO:0007669"/>
    <property type="project" value="UniProtKB-SubCell"/>
</dbReference>
<keyword evidence="13 14" id="KW-0998">Cell outer membrane</keyword>
<evidence type="ECO:0000256" key="5">
    <source>
        <dbReference type="ARBA" id="ARBA00022496"/>
    </source>
</evidence>
<dbReference type="InterPro" id="IPR013784">
    <property type="entry name" value="Carb-bd-like_fold"/>
</dbReference>
<keyword evidence="4 14" id="KW-1134">Transmembrane beta strand</keyword>
<evidence type="ECO:0000256" key="10">
    <source>
        <dbReference type="ARBA" id="ARBA00023077"/>
    </source>
</evidence>
<evidence type="ECO:0000256" key="4">
    <source>
        <dbReference type="ARBA" id="ARBA00022452"/>
    </source>
</evidence>
<comment type="subcellular location">
    <subcellularLocation>
        <location evidence="1 14">Cell outer membrane</location>
        <topology evidence="1 14">Multi-pass membrane protein</topology>
    </subcellularLocation>
</comment>
<feature type="signal peptide" evidence="16">
    <location>
        <begin position="1"/>
        <end position="22"/>
    </location>
</feature>
<organism evidence="19 20">
    <name type="scientific">Pedobacter nutrimenti</name>
    <dbReference type="NCBI Taxonomy" id="1241337"/>
    <lineage>
        <taxon>Bacteria</taxon>
        <taxon>Pseudomonadati</taxon>
        <taxon>Bacteroidota</taxon>
        <taxon>Sphingobacteriia</taxon>
        <taxon>Sphingobacteriales</taxon>
        <taxon>Sphingobacteriaceae</taxon>
        <taxon>Pedobacter</taxon>
    </lineage>
</organism>
<evidence type="ECO:0000259" key="18">
    <source>
        <dbReference type="Pfam" id="PF07715"/>
    </source>
</evidence>
<evidence type="ECO:0000256" key="11">
    <source>
        <dbReference type="ARBA" id="ARBA00023136"/>
    </source>
</evidence>
<dbReference type="Proteomes" id="UP000248198">
    <property type="component" value="Unassembled WGS sequence"/>
</dbReference>
<comment type="similarity">
    <text evidence="2 14 15">Belongs to the TonB-dependent receptor family.</text>
</comment>
<comment type="caution">
    <text evidence="19">The sequence shown here is derived from an EMBL/GenBank/DDBJ whole genome shotgun (WGS) entry which is preliminary data.</text>
</comment>
<dbReference type="PANTHER" id="PTHR32552:SF68">
    <property type="entry name" value="FERRICHROME OUTER MEMBRANE TRANSPORTER_PHAGE RECEPTOR"/>
    <property type="match status" value="1"/>
</dbReference>
<evidence type="ECO:0000313" key="19">
    <source>
        <dbReference type="EMBL" id="PYF74210.1"/>
    </source>
</evidence>
<dbReference type="Pfam" id="PF13715">
    <property type="entry name" value="CarbopepD_reg_2"/>
    <property type="match status" value="1"/>
</dbReference>
<evidence type="ECO:0000256" key="2">
    <source>
        <dbReference type="ARBA" id="ARBA00009810"/>
    </source>
</evidence>
<evidence type="ECO:0000256" key="8">
    <source>
        <dbReference type="ARBA" id="ARBA00023004"/>
    </source>
</evidence>
<reference evidence="19 20" key="1">
    <citation type="submission" date="2018-06" db="EMBL/GenBank/DDBJ databases">
        <title>Genomic Encyclopedia of Archaeal and Bacterial Type Strains, Phase II (KMG-II): from individual species to whole genera.</title>
        <authorList>
            <person name="Goeker M."/>
        </authorList>
    </citation>
    <scope>NUCLEOTIDE SEQUENCE [LARGE SCALE GENOMIC DNA]</scope>
    <source>
        <strain evidence="19 20">DSM 27372</strain>
    </source>
</reference>
<keyword evidence="7 16" id="KW-0732">Signal</keyword>
<evidence type="ECO:0000313" key="20">
    <source>
        <dbReference type="Proteomes" id="UP000248198"/>
    </source>
</evidence>
<dbReference type="InterPro" id="IPR039426">
    <property type="entry name" value="TonB-dep_rcpt-like"/>
</dbReference>
<keyword evidence="12 19" id="KW-0675">Receptor</keyword>
<dbReference type="AlphaFoldDB" id="A0A318UFE9"/>
<dbReference type="Gene3D" id="2.170.130.10">
    <property type="entry name" value="TonB-dependent receptor, plug domain"/>
    <property type="match status" value="1"/>
</dbReference>
<dbReference type="InterPro" id="IPR036942">
    <property type="entry name" value="Beta-barrel_TonB_sf"/>
</dbReference>
<dbReference type="SUPFAM" id="SSF56935">
    <property type="entry name" value="Porins"/>
    <property type="match status" value="1"/>
</dbReference>
<dbReference type="Pfam" id="PF07715">
    <property type="entry name" value="Plug"/>
    <property type="match status" value="1"/>
</dbReference>
<evidence type="ECO:0000256" key="15">
    <source>
        <dbReference type="RuleBase" id="RU003357"/>
    </source>
</evidence>
<evidence type="ECO:0000256" key="13">
    <source>
        <dbReference type="ARBA" id="ARBA00023237"/>
    </source>
</evidence>
<dbReference type="CDD" id="cd01347">
    <property type="entry name" value="ligand_gated_channel"/>
    <property type="match status" value="1"/>
</dbReference>
<sequence>MHKLKLFILTAGLLSSSLMTFAQKTATIKGNVSTTSGKAAAYISVVLKGKSQGSTSDEHGRFTIQHVKPGTYILKASAVGINPTEKTVTVTAGETKIIDFVLAENDQALQEVNIAAIKNKYKISLPSATLRLNEPLLEAPQNIQIVSDQVIKDQQIISMSDGLVKNVSGAIRTQHWSDMYANIKMRGSQIQAFRNGFNVVNSFWGPLTEDVSFIDHVEFVKGPAGFMLGSGDPSGLYNVVTKKPTGLNKGEVSFITGSYGLYRTAIDFDRKLTEDGKLLFRLNAAAQNKKSHRDFEYNDRYSIAPVLSYQTGNTKITAEYVLQQAKTSQVGSAYVFGVKGYGTLPVNFSQSDPRIPATLINDQSFTLNVQHKFDEHWKLTAQGAYYKYNMTGNSAWPSKINPDGTLIRSIGLWDAASNMKLAQVFLNGNFNTGAVQHRILAGFDAGNKKYEADWNASVKLDTDANPFDSEHPVYGTNPAAYYAFDIRRLTPLSERAIDAGGLIGTKYHSFYLQEELGFFNNKLRVTLAGRYTDLSEYSWGTSPDNPNKASQFTPRFGLSYSIDKNTSVYAVYDKAFIPQSGVLRDGGKIKPLTGLNTEFGIKKDWFDSRFNTTLSFYRIVKQNELTPDPIDNPQNRYSIILGEKRVQGIEFDLRGEITKGLQLIANYAYTDGKVTKVNPSVESIKVGDVVPGYAKHTTNAWLTYTLQDGLLKGTGISSGFSWQAGRVPGSWSRTDNKPLPDYFRLDGGLFWGNDKIKITANVFNILNKYLYDGEINNFGSIAAYSWQTEPLRNYRVGIAYKF</sequence>
<evidence type="ECO:0000256" key="16">
    <source>
        <dbReference type="SAM" id="SignalP"/>
    </source>
</evidence>
<dbReference type="RefSeq" id="WP_110831301.1">
    <property type="nucleotide sequence ID" value="NZ_QKLU01000004.1"/>
</dbReference>
<dbReference type="GO" id="GO:0030246">
    <property type="term" value="F:carbohydrate binding"/>
    <property type="evidence" value="ECO:0007669"/>
    <property type="project" value="InterPro"/>
</dbReference>
<dbReference type="PROSITE" id="PS52016">
    <property type="entry name" value="TONB_DEPENDENT_REC_3"/>
    <property type="match status" value="1"/>
</dbReference>
<evidence type="ECO:0000256" key="3">
    <source>
        <dbReference type="ARBA" id="ARBA00022448"/>
    </source>
</evidence>